<reference evidence="1 2" key="1">
    <citation type="submission" date="2014-04" db="EMBL/GenBank/DDBJ databases">
        <authorList>
            <consortium name="DOE Joint Genome Institute"/>
            <person name="Kuo A."/>
            <person name="Kohler A."/>
            <person name="Nagy L.G."/>
            <person name="Floudas D."/>
            <person name="Copeland A."/>
            <person name="Barry K.W."/>
            <person name="Cichocki N."/>
            <person name="Veneault-Fourrey C."/>
            <person name="LaButti K."/>
            <person name="Lindquist E.A."/>
            <person name="Lipzen A."/>
            <person name="Lundell T."/>
            <person name="Morin E."/>
            <person name="Murat C."/>
            <person name="Sun H."/>
            <person name="Tunlid A."/>
            <person name="Henrissat B."/>
            <person name="Grigoriev I.V."/>
            <person name="Hibbett D.S."/>
            <person name="Martin F."/>
            <person name="Nordberg H.P."/>
            <person name="Cantor M.N."/>
            <person name="Hua S.X."/>
        </authorList>
    </citation>
    <scope>NUCLEOTIDE SEQUENCE [LARGE SCALE GENOMIC DNA]</scope>
    <source>
        <strain evidence="1 2">Foug A</strain>
    </source>
</reference>
<protein>
    <submittedName>
        <fullName evidence="1">Uncharacterized protein</fullName>
    </submittedName>
</protein>
<evidence type="ECO:0000313" key="1">
    <source>
        <dbReference type="EMBL" id="KIM57962.1"/>
    </source>
</evidence>
<name>A0A0C2ZZU9_9AGAM</name>
<dbReference type="HOGENOM" id="CLU_3015558_0_0_1"/>
<gene>
    <name evidence="1" type="ORF">SCLCIDRAFT_1219011</name>
</gene>
<reference evidence="2" key="2">
    <citation type="submission" date="2015-01" db="EMBL/GenBank/DDBJ databases">
        <title>Evolutionary Origins and Diversification of the Mycorrhizal Mutualists.</title>
        <authorList>
            <consortium name="DOE Joint Genome Institute"/>
            <consortium name="Mycorrhizal Genomics Consortium"/>
            <person name="Kohler A."/>
            <person name="Kuo A."/>
            <person name="Nagy L.G."/>
            <person name="Floudas D."/>
            <person name="Copeland A."/>
            <person name="Barry K.W."/>
            <person name="Cichocki N."/>
            <person name="Veneault-Fourrey C."/>
            <person name="LaButti K."/>
            <person name="Lindquist E.A."/>
            <person name="Lipzen A."/>
            <person name="Lundell T."/>
            <person name="Morin E."/>
            <person name="Murat C."/>
            <person name="Riley R."/>
            <person name="Ohm R."/>
            <person name="Sun H."/>
            <person name="Tunlid A."/>
            <person name="Henrissat B."/>
            <person name="Grigoriev I.V."/>
            <person name="Hibbett D.S."/>
            <person name="Martin F."/>
        </authorList>
    </citation>
    <scope>NUCLEOTIDE SEQUENCE [LARGE SCALE GENOMIC DNA]</scope>
    <source>
        <strain evidence="2">Foug A</strain>
    </source>
</reference>
<keyword evidence="2" id="KW-1185">Reference proteome</keyword>
<sequence>MTALRERLRSNSCHKIPKYFRGIEDKVRRLRTTWEIPTYHKCCAQKSHGPKSRVNS</sequence>
<accession>A0A0C2ZZU9</accession>
<evidence type="ECO:0000313" key="2">
    <source>
        <dbReference type="Proteomes" id="UP000053989"/>
    </source>
</evidence>
<proteinExistence type="predicted"/>
<dbReference type="EMBL" id="KN822093">
    <property type="protein sequence ID" value="KIM57962.1"/>
    <property type="molecule type" value="Genomic_DNA"/>
</dbReference>
<organism evidence="1 2">
    <name type="scientific">Scleroderma citrinum Foug A</name>
    <dbReference type="NCBI Taxonomy" id="1036808"/>
    <lineage>
        <taxon>Eukaryota</taxon>
        <taxon>Fungi</taxon>
        <taxon>Dikarya</taxon>
        <taxon>Basidiomycota</taxon>
        <taxon>Agaricomycotina</taxon>
        <taxon>Agaricomycetes</taxon>
        <taxon>Agaricomycetidae</taxon>
        <taxon>Boletales</taxon>
        <taxon>Sclerodermatineae</taxon>
        <taxon>Sclerodermataceae</taxon>
        <taxon>Scleroderma</taxon>
    </lineage>
</organism>
<dbReference type="Proteomes" id="UP000053989">
    <property type="component" value="Unassembled WGS sequence"/>
</dbReference>
<dbReference type="InParanoid" id="A0A0C2ZZU9"/>
<dbReference type="AlphaFoldDB" id="A0A0C2ZZU9"/>